<dbReference type="AlphaFoldDB" id="A0A9J6B9W7"/>
<evidence type="ECO:0000313" key="3">
    <source>
        <dbReference type="Proteomes" id="UP001107558"/>
    </source>
</evidence>
<organism evidence="2 3">
    <name type="scientific">Polypedilum vanderplanki</name>
    <name type="common">Sleeping chironomid midge</name>
    <dbReference type="NCBI Taxonomy" id="319348"/>
    <lineage>
        <taxon>Eukaryota</taxon>
        <taxon>Metazoa</taxon>
        <taxon>Ecdysozoa</taxon>
        <taxon>Arthropoda</taxon>
        <taxon>Hexapoda</taxon>
        <taxon>Insecta</taxon>
        <taxon>Pterygota</taxon>
        <taxon>Neoptera</taxon>
        <taxon>Endopterygota</taxon>
        <taxon>Diptera</taxon>
        <taxon>Nematocera</taxon>
        <taxon>Chironomoidea</taxon>
        <taxon>Chironomidae</taxon>
        <taxon>Chironominae</taxon>
        <taxon>Polypedilum</taxon>
        <taxon>Polypedilum</taxon>
    </lineage>
</organism>
<gene>
    <name evidence="2" type="ORF">PVAND_014522</name>
</gene>
<protein>
    <submittedName>
        <fullName evidence="2">Uncharacterized protein</fullName>
    </submittedName>
</protein>
<dbReference type="Gene3D" id="1.10.238.270">
    <property type="match status" value="1"/>
</dbReference>
<evidence type="ECO:0000313" key="2">
    <source>
        <dbReference type="EMBL" id="KAG5666498.1"/>
    </source>
</evidence>
<sequence length="304" mass="34930">MNSFILSLFWLLFLISSLNSQKSTTKVKKNETSTTIKNKNSTLSSQSQINNKITPDMSTTSLDFILSTTSTSTTTSTTTTTTELITSNYKKPSRPWNCKNFRFSYIPTACCIPPKFIVSNETKLKCKNKCEKENSSHCCFIECKYQEMGIFKENQMKPEAIIDIYLRQFTNENEKKLWENATKMSIKECMANQEPKTTRILTISTSTTYKKLKPINDTMTTENFENLTFSNTITTTLTSTLSTISHKELMNKNIYCGIPIYVFLAISCVNIRNFINCPNFGFIDACHEWRGFLMKCENELKIQF</sequence>
<dbReference type="EMBL" id="JADBJN010000004">
    <property type="protein sequence ID" value="KAG5666498.1"/>
    <property type="molecule type" value="Genomic_DNA"/>
</dbReference>
<feature type="chain" id="PRO_5039896916" evidence="1">
    <location>
        <begin position="21"/>
        <end position="304"/>
    </location>
</feature>
<comment type="caution">
    <text evidence="2">The sequence shown here is derived from an EMBL/GenBank/DDBJ whole genome shotgun (WGS) entry which is preliminary data.</text>
</comment>
<dbReference type="OrthoDB" id="10611641at2759"/>
<name>A0A9J6B9W7_POLVA</name>
<reference evidence="2" key="1">
    <citation type="submission" date="2021-03" db="EMBL/GenBank/DDBJ databases">
        <title>Chromosome level genome of the anhydrobiotic midge Polypedilum vanderplanki.</title>
        <authorList>
            <person name="Yoshida Y."/>
            <person name="Kikawada T."/>
            <person name="Gusev O."/>
        </authorList>
    </citation>
    <scope>NUCLEOTIDE SEQUENCE</scope>
    <source>
        <strain evidence="2">NIAS01</strain>
        <tissue evidence="2">Whole body or cell culture</tissue>
    </source>
</reference>
<proteinExistence type="predicted"/>
<keyword evidence="3" id="KW-1185">Reference proteome</keyword>
<keyword evidence="1" id="KW-0732">Signal</keyword>
<accession>A0A9J6B9W7</accession>
<dbReference type="Proteomes" id="UP001107558">
    <property type="component" value="Chromosome 4"/>
</dbReference>
<feature type="signal peptide" evidence="1">
    <location>
        <begin position="1"/>
        <end position="20"/>
    </location>
</feature>
<evidence type="ECO:0000256" key="1">
    <source>
        <dbReference type="SAM" id="SignalP"/>
    </source>
</evidence>